<dbReference type="AlphaFoldDB" id="A0A0J0YU66"/>
<dbReference type="GO" id="GO:0055085">
    <property type="term" value="P:transmembrane transport"/>
    <property type="evidence" value="ECO:0007669"/>
    <property type="project" value="InterPro"/>
</dbReference>
<dbReference type="InterPro" id="IPR004776">
    <property type="entry name" value="Mem_transp_PIN-like"/>
</dbReference>
<feature type="transmembrane region" description="Helical" evidence="7">
    <location>
        <begin position="38"/>
        <end position="58"/>
    </location>
</feature>
<evidence type="ECO:0000313" key="9">
    <source>
        <dbReference type="Proteomes" id="UP000036027"/>
    </source>
</evidence>
<evidence type="ECO:0000256" key="7">
    <source>
        <dbReference type="SAM" id="Phobius"/>
    </source>
</evidence>
<evidence type="ECO:0000256" key="4">
    <source>
        <dbReference type="ARBA" id="ARBA00022692"/>
    </source>
</evidence>
<evidence type="ECO:0000256" key="2">
    <source>
        <dbReference type="ARBA" id="ARBA00022448"/>
    </source>
</evidence>
<feature type="transmembrane region" description="Helical" evidence="7">
    <location>
        <begin position="169"/>
        <end position="191"/>
    </location>
</feature>
<dbReference type="OrthoDB" id="3435874at2"/>
<feature type="transmembrane region" description="Helical" evidence="7">
    <location>
        <begin position="95"/>
        <end position="118"/>
    </location>
</feature>
<feature type="transmembrane region" description="Helical" evidence="7">
    <location>
        <begin position="124"/>
        <end position="148"/>
    </location>
</feature>
<evidence type="ECO:0000313" key="8">
    <source>
        <dbReference type="EMBL" id="KLT73640.1"/>
    </source>
</evidence>
<keyword evidence="6 7" id="KW-0472">Membrane</keyword>
<dbReference type="PANTHER" id="PTHR36838:SF3">
    <property type="entry name" value="TRANSPORTER AUXIN EFFLUX CARRIER EC FAMILY"/>
    <property type="match status" value="1"/>
</dbReference>
<evidence type="ECO:0000256" key="5">
    <source>
        <dbReference type="ARBA" id="ARBA00022989"/>
    </source>
</evidence>
<dbReference type="PANTHER" id="PTHR36838">
    <property type="entry name" value="AUXIN EFFLUX CARRIER FAMILY PROTEIN"/>
    <property type="match status" value="1"/>
</dbReference>
<dbReference type="GO" id="GO:0016020">
    <property type="term" value="C:membrane"/>
    <property type="evidence" value="ECO:0007669"/>
    <property type="project" value="UniProtKB-SubCell"/>
</dbReference>
<dbReference type="Pfam" id="PF03547">
    <property type="entry name" value="Mem_trans"/>
    <property type="match status" value="1"/>
</dbReference>
<accession>A0A0J0YU66</accession>
<keyword evidence="3" id="KW-1003">Cell membrane</keyword>
<comment type="subcellular location">
    <subcellularLocation>
        <location evidence="1">Membrane</location>
        <topology evidence="1">Multi-pass membrane protein</topology>
    </subcellularLocation>
</comment>
<gene>
    <name evidence="8" type="ORF">PL75_01445</name>
</gene>
<proteinExistence type="predicted"/>
<dbReference type="EMBL" id="JTDO01000002">
    <property type="protein sequence ID" value="KLT73640.1"/>
    <property type="molecule type" value="Genomic_DNA"/>
</dbReference>
<name>A0A0J0YU66_9NEIS</name>
<protein>
    <submittedName>
        <fullName evidence="8">Transporter</fullName>
    </submittedName>
</protein>
<comment type="caution">
    <text evidence="8">The sequence shown here is derived from an EMBL/GenBank/DDBJ whole genome shotgun (WGS) entry which is preliminary data.</text>
</comment>
<keyword evidence="5 7" id="KW-1133">Transmembrane helix</keyword>
<feature type="transmembrane region" description="Helical" evidence="7">
    <location>
        <begin position="64"/>
        <end position="83"/>
    </location>
</feature>
<sequence>MLAVLTITAPIFVVMAMGFFAVRFEMFTESQLAALGKFVIRIGLPMLVFHAIATRPIADVFSPIYLAGYGMASLLAFVVGWAASRYRGQEAVLSALNGLATGMSNTGFIGYPLAVMALGNSAGIYFAMNVLIENILILPLMFVLIDLAKGSEKVGATLRRLAINLLKNPIILALLIGLFFSVSAIPVPAVLERVSAMLASAASPLALFVIGGGLVGLSVQGNLKDILPVVIGKLLVFPLLVVACLWGFGASKEIMFAGALLASVPMASMYPIFGRQYGFARQTAAVMLLTTVISFFSISLVLLLGHG</sequence>
<keyword evidence="9" id="KW-1185">Reference proteome</keyword>
<dbReference type="STRING" id="1470200.PL75_01445"/>
<feature type="transmembrane region" description="Helical" evidence="7">
    <location>
        <begin position="285"/>
        <end position="305"/>
    </location>
</feature>
<keyword evidence="4 7" id="KW-0812">Transmembrane</keyword>
<evidence type="ECO:0000256" key="1">
    <source>
        <dbReference type="ARBA" id="ARBA00004141"/>
    </source>
</evidence>
<evidence type="ECO:0000256" key="6">
    <source>
        <dbReference type="ARBA" id="ARBA00023136"/>
    </source>
</evidence>
<feature type="transmembrane region" description="Helical" evidence="7">
    <location>
        <begin position="197"/>
        <end position="219"/>
    </location>
</feature>
<feature type="transmembrane region" description="Helical" evidence="7">
    <location>
        <begin position="254"/>
        <end position="273"/>
    </location>
</feature>
<organism evidence="8 9">
    <name type="scientific">Neisseria arctica</name>
    <dbReference type="NCBI Taxonomy" id="1470200"/>
    <lineage>
        <taxon>Bacteria</taxon>
        <taxon>Pseudomonadati</taxon>
        <taxon>Pseudomonadota</taxon>
        <taxon>Betaproteobacteria</taxon>
        <taxon>Neisseriales</taxon>
        <taxon>Neisseriaceae</taxon>
        <taxon>Neisseria</taxon>
    </lineage>
</organism>
<feature type="transmembrane region" description="Helical" evidence="7">
    <location>
        <begin position="226"/>
        <end position="248"/>
    </location>
</feature>
<reference evidence="8 9" key="1">
    <citation type="submission" date="2014-11" db="EMBL/GenBank/DDBJ databases">
        <title>Genome of a novel goose pathogen.</title>
        <authorList>
            <person name="Hansen C.M."/>
            <person name="Hueffer K."/>
            <person name="Choi S.C."/>
        </authorList>
    </citation>
    <scope>NUCLEOTIDE SEQUENCE [LARGE SCALE GENOMIC DNA]</scope>
    <source>
        <strain evidence="8 9">KH1503</strain>
    </source>
</reference>
<dbReference type="RefSeq" id="WP_047760139.1">
    <property type="nucleotide sequence ID" value="NZ_CP091510.1"/>
</dbReference>
<dbReference type="PATRIC" id="fig|1470200.3.peg.1086"/>
<dbReference type="Proteomes" id="UP000036027">
    <property type="component" value="Unassembled WGS sequence"/>
</dbReference>
<feature type="transmembrane region" description="Helical" evidence="7">
    <location>
        <begin position="6"/>
        <end position="26"/>
    </location>
</feature>
<keyword evidence="2" id="KW-0813">Transport</keyword>
<evidence type="ECO:0000256" key="3">
    <source>
        <dbReference type="ARBA" id="ARBA00022475"/>
    </source>
</evidence>